<evidence type="ECO:0000313" key="2">
    <source>
        <dbReference type="Proteomes" id="UP000198542"/>
    </source>
</evidence>
<proteinExistence type="predicted"/>
<accession>A0A231G2Y9</accession>
<protein>
    <submittedName>
        <fullName evidence="1">Uncharacterized protein</fullName>
    </submittedName>
</protein>
<sequence>MNCSPGDQAERIRALGGPWNLEVKANVLDSPFPLQNNEMIDMVLLLPGNHCALRCQNDDRLQAGGPPDN</sequence>
<dbReference type="Proteomes" id="UP000198542">
    <property type="component" value="Unassembled WGS sequence"/>
</dbReference>
<name>A0A231G2Y9_PSEJE</name>
<organism evidence="1 2">
    <name type="scientific">Pseudomonas jessenii</name>
    <dbReference type="NCBI Taxonomy" id="77298"/>
    <lineage>
        <taxon>Bacteria</taxon>
        <taxon>Pseudomonadati</taxon>
        <taxon>Pseudomonadota</taxon>
        <taxon>Gammaproteobacteria</taxon>
        <taxon>Pseudomonadales</taxon>
        <taxon>Pseudomonadaceae</taxon>
        <taxon>Pseudomonas</taxon>
    </lineage>
</organism>
<gene>
    <name evidence="1" type="ORF">SAMN04490187_5128</name>
</gene>
<keyword evidence="2" id="KW-1185">Reference proteome</keyword>
<reference evidence="2" key="1">
    <citation type="submission" date="2016-10" db="EMBL/GenBank/DDBJ databases">
        <authorList>
            <person name="Varghese N."/>
            <person name="Submissions S."/>
        </authorList>
    </citation>
    <scope>NUCLEOTIDE SEQUENCE [LARGE SCALE GENOMIC DNA]</scope>
    <source>
        <strain evidence="2">BS3660</strain>
    </source>
</reference>
<dbReference type="EMBL" id="FNTC01000002">
    <property type="protein sequence ID" value="SEC63864.1"/>
    <property type="molecule type" value="Genomic_DNA"/>
</dbReference>
<dbReference type="AlphaFoldDB" id="A0A231G2Y9"/>
<evidence type="ECO:0000313" key="1">
    <source>
        <dbReference type="EMBL" id="SEC63864.1"/>
    </source>
</evidence>